<gene>
    <name evidence="1" type="ORF">ILYODFUR_001620</name>
</gene>
<accession>A0ABV0TTQ1</accession>
<evidence type="ECO:0000313" key="1">
    <source>
        <dbReference type="EMBL" id="MEQ2235371.1"/>
    </source>
</evidence>
<evidence type="ECO:0000313" key="2">
    <source>
        <dbReference type="Proteomes" id="UP001482620"/>
    </source>
</evidence>
<protein>
    <submittedName>
        <fullName evidence="1">Uncharacterized protein</fullName>
    </submittedName>
</protein>
<reference evidence="1 2" key="1">
    <citation type="submission" date="2021-06" db="EMBL/GenBank/DDBJ databases">
        <authorList>
            <person name="Palmer J.M."/>
        </authorList>
    </citation>
    <scope>NUCLEOTIDE SEQUENCE [LARGE SCALE GENOMIC DNA]</scope>
    <source>
        <strain evidence="2">if_2019</strain>
        <tissue evidence="1">Muscle</tissue>
    </source>
</reference>
<name>A0ABV0TTQ1_9TELE</name>
<dbReference type="EMBL" id="JAHRIQ010046412">
    <property type="protein sequence ID" value="MEQ2235371.1"/>
    <property type="molecule type" value="Genomic_DNA"/>
</dbReference>
<organism evidence="1 2">
    <name type="scientific">Ilyodon furcidens</name>
    <name type="common">goldbreast splitfin</name>
    <dbReference type="NCBI Taxonomy" id="33524"/>
    <lineage>
        <taxon>Eukaryota</taxon>
        <taxon>Metazoa</taxon>
        <taxon>Chordata</taxon>
        <taxon>Craniata</taxon>
        <taxon>Vertebrata</taxon>
        <taxon>Euteleostomi</taxon>
        <taxon>Actinopterygii</taxon>
        <taxon>Neopterygii</taxon>
        <taxon>Teleostei</taxon>
        <taxon>Neoteleostei</taxon>
        <taxon>Acanthomorphata</taxon>
        <taxon>Ovalentaria</taxon>
        <taxon>Atherinomorphae</taxon>
        <taxon>Cyprinodontiformes</taxon>
        <taxon>Goodeidae</taxon>
        <taxon>Ilyodon</taxon>
    </lineage>
</organism>
<sequence length="101" mass="11390">MYSDTTRQRLVGCSYHLFPEGENVSPSPFECNVFLEVINSLGSEAALVHGKICRVSAENSLMFLTRNGLSMHRSTCFPNMKLSKRVLKFSISFFTYPTGCR</sequence>
<comment type="caution">
    <text evidence="1">The sequence shown here is derived from an EMBL/GenBank/DDBJ whole genome shotgun (WGS) entry which is preliminary data.</text>
</comment>
<dbReference type="Proteomes" id="UP001482620">
    <property type="component" value="Unassembled WGS sequence"/>
</dbReference>
<proteinExistence type="predicted"/>
<keyword evidence="2" id="KW-1185">Reference proteome</keyword>